<dbReference type="EMBL" id="JAMJPJ010000003">
    <property type="protein sequence ID" value="MCL7929059.1"/>
    <property type="molecule type" value="Genomic_DNA"/>
</dbReference>
<dbReference type="Proteomes" id="UP001165308">
    <property type="component" value="Unassembled WGS sequence"/>
</dbReference>
<evidence type="ECO:0000313" key="5">
    <source>
        <dbReference type="EMBL" id="MCL7929059.1"/>
    </source>
</evidence>
<evidence type="ECO:0000313" key="6">
    <source>
        <dbReference type="Proteomes" id="UP001165308"/>
    </source>
</evidence>
<keyword evidence="3" id="KW-0281">Fimbrium</keyword>
<dbReference type="PANTHER" id="PTHR30093">
    <property type="entry name" value="GENERAL SECRETION PATHWAY PROTEIN G"/>
    <property type="match status" value="1"/>
</dbReference>
<dbReference type="RefSeq" id="WP_250080076.1">
    <property type="nucleotide sequence ID" value="NZ_JAMJPJ010000003.1"/>
</dbReference>
<proteinExistence type="inferred from homology"/>
<dbReference type="PROSITE" id="PS00409">
    <property type="entry name" value="PROKAR_NTER_METHYL"/>
    <property type="match status" value="1"/>
</dbReference>
<dbReference type="Pfam" id="PF07963">
    <property type="entry name" value="N_methyl"/>
    <property type="match status" value="1"/>
</dbReference>
<reference evidence="5" key="1">
    <citation type="submission" date="2022-05" db="EMBL/GenBank/DDBJ databases">
        <title>Halomonas geminus sp. nov. and Halomonas llamarensis sp. nov. isolated from high-altitude salars of the Atacama Desert.</title>
        <authorList>
            <person name="Hintersatz C."/>
            <person name="Rojas L.A."/>
            <person name="Wei T.-S."/>
            <person name="Kutschke S."/>
            <person name="Lehmann F."/>
            <person name="Jain R."/>
            <person name="Pollmann K."/>
        </authorList>
    </citation>
    <scope>NUCLEOTIDE SEQUENCE</scope>
    <source>
        <strain evidence="5">ATCHA</strain>
    </source>
</reference>
<keyword evidence="4" id="KW-0472">Membrane</keyword>
<feature type="transmembrane region" description="Helical" evidence="4">
    <location>
        <begin position="12"/>
        <end position="30"/>
    </location>
</feature>
<accession>A0ABT0SNS8</accession>
<dbReference type="InterPro" id="IPR045584">
    <property type="entry name" value="Pilin-like"/>
</dbReference>
<comment type="similarity">
    <text evidence="1 3">Belongs to the N-Me-Phe pilin family.</text>
</comment>
<evidence type="ECO:0000256" key="4">
    <source>
        <dbReference type="SAM" id="Phobius"/>
    </source>
</evidence>
<dbReference type="InterPro" id="IPR001082">
    <property type="entry name" value="Pilin"/>
</dbReference>
<organism evidence="5 6">
    <name type="scientific">Halomonas llamarensis</name>
    <dbReference type="NCBI Taxonomy" id="2945104"/>
    <lineage>
        <taxon>Bacteria</taxon>
        <taxon>Pseudomonadati</taxon>
        <taxon>Pseudomonadota</taxon>
        <taxon>Gammaproteobacteria</taxon>
        <taxon>Oceanospirillales</taxon>
        <taxon>Halomonadaceae</taxon>
        <taxon>Halomonas</taxon>
    </lineage>
</organism>
<dbReference type="PANTHER" id="PTHR30093:SF34">
    <property type="entry name" value="PREPILIN PEPTIDASE-DEPENDENT PROTEIN D"/>
    <property type="match status" value="1"/>
</dbReference>
<dbReference type="Gene3D" id="3.30.700.10">
    <property type="entry name" value="Glycoprotein, Type 4 Pilin"/>
    <property type="match status" value="1"/>
</dbReference>
<sequence>MIKNVYQRGFTLIELMIVVAIIGVLASIAVPQYQNYTARAQVAEALNVLSGVKVQLAERYAFDGDFGTDKDTNLKELVSQTRYVQNVDYFYREDNVAIGMRMRNQPPVADAIRGKRLRVELIADGGSIKWACMSAKSNGIEEKYLPGSCRGEPSSF</sequence>
<keyword evidence="6" id="KW-1185">Reference proteome</keyword>
<evidence type="ECO:0000256" key="1">
    <source>
        <dbReference type="ARBA" id="ARBA00005233"/>
    </source>
</evidence>
<protein>
    <submittedName>
        <fullName evidence="5">Pilin</fullName>
    </submittedName>
</protein>
<name>A0ABT0SNS8_9GAMM</name>
<dbReference type="Pfam" id="PF00114">
    <property type="entry name" value="Pilin"/>
    <property type="match status" value="1"/>
</dbReference>
<dbReference type="InterPro" id="IPR012902">
    <property type="entry name" value="N_methyl_site"/>
</dbReference>
<evidence type="ECO:0000256" key="2">
    <source>
        <dbReference type="ARBA" id="ARBA00022481"/>
    </source>
</evidence>
<dbReference type="SUPFAM" id="SSF54523">
    <property type="entry name" value="Pili subunits"/>
    <property type="match status" value="1"/>
</dbReference>
<comment type="caution">
    <text evidence="5">The sequence shown here is derived from an EMBL/GenBank/DDBJ whole genome shotgun (WGS) entry which is preliminary data.</text>
</comment>
<evidence type="ECO:0000256" key="3">
    <source>
        <dbReference type="RuleBase" id="RU000389"/>
    </source>
</evidence>
<keyword evidence="4" id="KW-1133">Transmembrane helix</keyword>
<keyword evidence="2" id="KW-0488">Methylation</keyword>
<gene>
    <name evidence="5" type="ORF">M8006_03525</name>
</gene>
<keyword evidence="4" id="KW-0812">Transmembrane</keyword>
<dbReference type="NCBIfam" id="TIGR02532">
    <property type="entry name" value="IV_pilin_GFxxxE"/>
    <property type="match status" value="1"/>
</dbReference>